<dbReference type="OrthoDB" id="9795573at2"/>
<evidence type="ECO:0000313" key="5">
    <source>
        <dbReference type="Proteomes" id="UP000325755"/>
    </source>
</evidence>
<dbReference type="InterPro" id="IPR025166">
    <property type="entry name" value="Integrase_DNA_bind_dom"/>
</dbReference>
<name>A0A5Q0BDV3_9GAMM</name>
<sequence>MLSDIQVRKAKLQEKPYKLADERALYMLVNPTGAKLWRINYRFNGKQKPPQALGVYPEVSLSDARIKRDEARQLLAQDIDPGEQRKATKVMKAESLSNSFELPRLPPAKC</sequence>
<dbReference type="AlphaFoldDB" id="A0A5Q0BDV3"/>
<dbReference type="KEGG" id="mmob:F6R98_04990"/>
<dbReference type="InterPro" id="IPR038488">
    <property type="entry name" value="Integrase_DNA-bd_sf"/>
</dbReference>
<protein>
    <submittedName>
        <fullName evidence="4">DUF4102 domain-containing protein</fullName>
    </submittedName>
</protein>
<proteinExistence type="inferred from homology"/>
<accession>A0A5Q0BDV3</accession>
<comment type="similarity">
    <text evidence="1">Belongs to the 'phage' integrase family.</text>
</comment>
<dbReference type="EMBL" id="CP044205">
    <property type="protein sequence ID" value="QFY42063.1"/>
    <property type="molecule type" value="Genomic_DNA"/>
</dbReference>
<dbReference type="Gene3D" id="3.30.160.390">
    <property type="entry name" value="Integrase, DNA-binding domain"/>
    <property type="match status" value="1"/>
</dbReference>
<dbReference type="GO" id="GO:0015074">
    <property type="term" value="P:DNA integration"/>
    <property type="evidence" value="ECO:0007669"/>
    <property type="project" value="UniProtKB-KW"/>
</dbReference>
<dbReference type="Pfam" id="PF13356">
    <property type="entry name" value="Arm-DNA-bind_3"/>
    <property type="match status" value="1"/>
</dbReference>
<dbReference type="Proteomes" id="UP000325755">
    <property type="component" value="Chromosome"/>
</dbReference>
<gene>
    <name evidence="4" type="ORF">F6R98_04990</name>
</gene>
<reference evidence="4 5" key="1">
    <citation type="submission" date="2019-09" db="EMBL/GenBank/DDBJ databases">
        <title>Ecophysiology of the spiral-shaped methanotroph Methylospira mobilis as revealed by the complete genome sequence.</title>
        <authorList>
            <person name="Oshkin I.Y."/>
            <person name="Dedysh S.N."/>
            <person name="Miroshnikov K."/>
            <person name="Danilova O.V."/>
            <person name="Hakobyan A."/>
            <person name="Liesack W."/>
        </authorList>
    </citation>
    <scope>NUCLEOTIDE SEQUENCE [LARGE SCALE GENOMIC DNA]</scope>
    <source>
        <strain evidence="4 5">Shm1</strain>
    </source>
</reference>
<keyword evidence="5" id="KW-1185">Reference proteome</keyword>
<evidence type="ECO:0000259" key="3">
    <source>
        <dbReference type="Pfam" id="PF13356"/>
    </source>
</evidence>
<feature type="domain" description="Integrase DNA-binding" evidence="3">
    <location>
        <begin position="2"/>
        <end position="87"/>
    </location>
</feature>
<dbReference type="InterPro" id="IPR050808">
    <property type="entry name" value="Phage_Integrase"/>
</dbReference>
<evidence type="ECO:0000256" key="2">
    <source>
        <dbReference type="ARBA" id="ARBA00022908"/>
    </source>
</evidence>
<dbReference type="PANTHER" id="PTHR30629:SF2">
    <property type="entry name" value="PROPHAGE INTEGRASE INTS-RELATED"/>
    <property type="match status" value="1"/>
</dbReference>
<evidence type="ECO:0000313" key="4">
    <source>
        <dbReference type="EMBL" id="QFY42063.1"/>
    </source>
</evidence>
<evidence type="ECO:0000256" key="1">
    <source>
        <dbReference type="ARBA" id="ARBA00008857"/>
    </source>
</evidence>
<organism evidence="4 5">
    <name type="scientific">Candidatus Methylospira mobilis</name>
    <dbReference type="NCBI Taxonomy" id="1808979"/>
    <lineage>
        <taxon>Bacteria</taxon>
        <taxon>Pseudomonadati</taxon>
        <taxon>Pseudomonadota</taxon>
        <taxon>Gammaproteobacteria</taxon>
        <taxon>Methylococcales</taxon>
        <taxon>Methylococcaceae</taxon>
        <taxon>Candidatus Methylospira</taxon>
    </lineage>
</organism>
<dbReference type="PANTHER" id="PTHR30629">
    <property type="entry name" value="PROPHAGE INTEGRASE"/>
    <property type="match status" value="1"/>
</dbReference>
<dbReference type="InParanoid" id="A0A5Q0BDV3"/>
<keyword evidence="2" id="KW-0229">DNA integration</keyword>
<dbReference type="RefSeq" id="WP_153248048.1">
    <property type="nucleotide sequence ID" value="NZ_CP044205.1"/>
</dbReference>